<organism evidence="1 2">
    <name type="scientific">Salegentibacter agarivorans</name>
    <dbReference type="NCBI Taxonomy" id="345907"/>
    <lineage>
        <taxon>Bacteria</taxon>
        <taxon>Pseudomonadati</taxon>
        <taxon>Bacteroidota</taxon>
        <taxon>Flavobacteriia</taxon>
        <taxon>Flavobacteriales</taxon>
        <taxon>Flavobacteriaceae</taxon>
        <taxon>Salegentibacter</taxon>
    </lineage>
</organism>
<dbReference type="RefSeq" id="WP_093306541.1">
    <property type="nucleotide sequence ID" value="NZ_FOOH01000040.1"/>
</dbReference>
<dbReference type="AlphaFoldDB" id="A0A1I2Q489"/>
<evidence type="ECO:0008006" key="3">
    <source>
        <dbReference type="Google" id="ProtNLM"/>
    </source>
</evidence>
<proteinExistence type="predicted"/>
<sequence length="241" mass="28293">MKIFSYLLLFISLQTYGQEVKGYLYNANGRIDHNITVKNITQQLNSTSDGNGFFKISANVQDTIVFKSILYEEENLIIERNHLTNNIVIELKNTTLDEVKIRNRNFKKVPIEKLDEKLYYSLQQDILKNPTFYEPHKGNIIYLLQAVKGLLSKKKEARKTDLPNQKMISYNELKILFKKDDILNKQFLLENLSIPKSYHPLFLDFLVSKKINSNLLQEKKKLDLINLIYNAGKEYREINQL</sequence>
<accession>A0A1I2Q489</accession>
<reference evidence="2" key="1">
    <citation type="submission" date="2016-10" db="EMBL/GenBank/DDBJ databases">
        <authorList>
            <person name="Varghese N."/>
            <person name="Submissions S."/>
        </authorList>
    </citation>
    <scope>NUCLEOTIDE SEQUENCE [LARGE SCALE GENOMIC DNA]</scope>
    <source>
        <strain evidence="2">DSM 23515</strain>
    </source>
</reference>
<evidence type="ECO:0000313" key="1">
    <source>
        <dbReference type="EMBL" id="SFG22179.1"/>
    </source>
</evidence>
<name>A0A1I2Q489_9FLAO</name>
<gene>
    <name evidence="1" type="ORF">SAMN04488033_1407</name>
</gene>
<dbReference type="EMBL" id="FOOH01000040">
    <property type="protein sequence ID" value="SFG22179.1"/>
    <property type="molecule type" value="Genomic_DNA"/>
</dbReference>
<evidence type="ECO:0000313" key="2">
    <source>
        <dbReference type="Proteomes" id="UP000199116"/>
    </source>
</evidence>
<dbReference type="Proteomes" id="UP000199116">
    <property type="component" value="Unassembled WGS sequence"/>
</dbReference>
<protein>
    <recommendedName>
        <fullName evidence="3">CarboxypepD_reg-like domain-containing protein</fullName>
    </recommendedName>
</protein>
<keyword evidence="2" id="KW-1185">Reference proteome</keyword>